<dbReference type="Gene3D" id="3.50.30.10">
    <property type="entry name" value="Phosphohistidine domain"/>
    <property type="match status" value="1"/>
</dbReference>
<reference evidence="2 3" key="1">
    <citation type="journal article" date="2014" name="Nature">
        <title>An environmental bacterial taxon with a large and distinct metabolic repertoire.</title>
        <authorList>
            <person name="Wilson M.C."/>
            <person name="Mori T."/>
            <person name="Ruckert C."/>
            <person name="Uria A.R."/>
            <person name="Helf M.J."/>
            <person name="Takada K."/>
            <person name="Gernert C."/>
            <person name="Steffens U.A."/>
            <person name="Heycke N."/>
            <person name="Schmitt S."/>
            <person name="Rinke C."/>
            <person name="Helfrich E.J."/>
            <person name="Brachmann A.O."/>
            <person name="Gurgui C."/>
            <person name="Wakimoto T."/>
            <person name="Kracht M."/>
            <person name="Crusemann M."/>
            <person name="Hentschel U."/>
            <person name="Abe I."/>
            <person name="Matsunaga S."/>
            <person name="Kalinowski J."/>
            <person name="Takeyama H."/>
            <person name="Piel J."/>
        </authorList>
    </citation>
    <scope>NUCLEOTIDE SEQUENCE [LARGE SCALE GENOMIC DNA]</scope>
    <source>
        <strain evidence="3">TSY2</strain>
    </source>
</reference>
<evidence type="ECO:0000259" key="1">
    <source>
        <dbReference type="Pfam" id="PF00391"/>
    </source>
</evidence>
<dbReference type="Proteomes" id="UP000019140">
    <property type="component" value="Unassembled WGS sequence"/>
</dbReference>
<accession>W4MGK0</accession>
<evidence type="ECO:0000313" key="3">
    <source>
        <dbReference type="Proteomes" id="UP000019140"/>
    </source>
</evidence>
<dbReference type="InterPro" id="IPR051549">
    <property type="entry name" value="PEP_Utilizing_Enz"/>
</dbReference>
<comment type="caution">
    <text evidence="2">The sequence shown here is derived from an EMBL/GenBank/DDBJ whole genome shotgun (WGS) entry which is preliminary data.</text>
</comment>
<gene>
    <name evidence="2" type="ORF">ETSY2_03165</name>
</gene>
<dbReference type="PANTHER" id="PTHR43615">
    <property type="entry name" value="PHOSPHOENOLPYRUVATE SYNTHASE-RELATED"/>
    <property type="match status" value="1"/>
</dbReference>
<feature type="non-terminal residue" evidence="2">
    <location>
        <position position="1"/>
    </location>
</feature>
<dbReference type="EMBL" id="AZHX01000127">
    <property type="protein sequence ID" value="ETX08812.1"/>
    <property type="molecule type" value="Genomic_DNA"/>
</dbReference>
<dbReference type="AlphaFoldDB" id="W4MGK0"/>
<feature type="domain" description="PEP-utilising enzyme mobile" evidence="1">
    <location>
        <begin position="1"/>
        <end position="47"/>
    </location>
</feature>
<dbReference type="PANTHER" id="PTHR43615:SF1">
    <property type="entry name" value="PPDK_N DOMAIN-CONTAINING PROTEIN"/>
    <property type="match status" value="1"/>
</dbReference>
<dbReference type="HOGENOM" id="CLU_2966080_0_0_7"/>
<dbReference type="GO" id="GO:0016772">
    <property type="term" value="F:transferase activity, transferring phosphorus-containing groups"/>
    <property type="evidence" value="ECO:0007669"/>
    <property type="project" value="InterPro"/>
</dbReference>
<dbReference type="PATRIC" id="fig|1429439.4.peg.544"/>
<dbReference type="InterPro" id="IPR008279">
    <property type="entry name" value="PEP-util_enz_mobile_dom"/>
</dbReference>
<protein>
    <recommendedName>
        <fullName evidence="1">PEP-utilising enzyme mobile domain-containing protein</fullName>
    </recommendedName>
</protein>
<evidence type="ECO:0000313" key="2">
    <source>
        <dbReference type="EMBL" id="ETX08812.1"/>
    </source>
</evidence>
<name>W4MGK0_9BACT</name>
<organism evidence="2 3">
    <name type="scientific">Candidatus Entotheonella gemina</name>
    <dbReference type="NCBI Taxonomy" id="1429439"/>
    <lineage>
        <taxon>Bacteria</taxon>
        <taxon>Pseudomonadati</taxon>
        <taxon>Nitrospinota/Tectimicrobiota group</taxon>
        <taxon>Candidatus Tectimicrobiota</taxon>
        <taxon>Candidatus Entotheonellia</taxon>
        <taxon>Candidatus Entotheonellales</taxon>
        <taxon>Candidatus Entotheonellaceae</taxon>
        <taxon>Candidatus Entotheonella</taxon>
    </lineage>
</organism>
<proteinExistence type="predicted"/>
<sequence>LVMETGGYLSHGAIVAREYGIPAVLNVPRAMHLIPDGATIMLDGGTGTIQLAEKAPSG</sequence>
<keyword evidence="3" id="KW-1185">Reference proteome</keyword>
<dbReference type="InterPro" id="IPR036637">
    <property type="entry name" value="Phosphohistidine_dom_sf"/>
</dbReference>
<dbReference type="Pfam" id="PF00391">
    <property type="entry name" value="PEP-utilizers"/>
    <property type="match status" value="1"/>
</dbReference>
<dbReference type="SUPFAM" id="SSF52009">
    <property type="entry name" value="Phosphohistidine domain"/>
    <property type="match status" value="1"/>
</dbReference>